<gene>
    <name evidence="1" type="ORF">Q428_09755</name>
</gene>
<proteinExistence type="predicted"/>
<comment type="caution">
    <text evidence="1">The sequence shown here is derived from an EMBL/GenBank/DDBJ whole genome shotgun (WGS) entry which is preliminary data.</text>
</comment>
<name>A0A017RUK8_9CLOT</name>
<reference evidence="1 2" key="1">
    <citation type="journal article" date="2014" name="Genome Announc.">
        <title>Draft Genome Sequence of Fervidicella metallireducens Strain AeBT, an Iron-Reducing Thermoanaerobe from the Great Artesian Basin.</title>
        <authorList>
            <person name="Patel B.K."/>
        </authorList>
    </citation>
    <scope>NUCLEOTIDE SEQUENCE [LARGE SCALE GENOMIC DNA]</scope>
    <source>
        <strain evidence="1 2">AeB</strain>
    </source>
</reference>
<organism evidence="1 2">
    <name type="scientific">Fervidicella metallireducens AeB</name>
    <dbReference type="NCBI Taxonomy" id="1403537"/>
    <lineage>
        <taxon>Bacteria</taxon>
        <taxon>Bacillati</taxon>
        <taxon>Bacillota</taxon>
        <taxon>Clostridia</taxon>
        <taxon>Eubacteriales</taxon>
        <taxon>Clostridiaceae</taxon>
        <taxon>Fervidicella</taxon>
    </lineage>
</organism>
<dbReference type="OrthoDB" id="1912932at2"/>
<dbReference type="EMBL" id="AZQP01000029">
    <property type="protein sequence ID" value="EYE88084.1"/>
    <property type="molecule type" value="Genomic_DNA"/>
</dbReference>
<keyword evidence="2" id="KW-1185">Reference proteome</keyword>
<dbReference type="Proteomes" id="UP000019681">
    <property type="component" value="Unassembled WGS sequence"/>
</dbReference>
<accession>A0A017RUK8</accession>
<protein>
    <submittedName>
        <fullName evidence="1">Uncharacterized protein</fullName>
    </submittedName>
</protein>
<evidence type="ECO:0000313" key="1">
    <source>
        <dbReference type="EMBL" id="EYE88084.1"/>
    </source>
</evidence>
<dbReference type="RefSeq" id="WP_035380314.1">
    <property type="nucleotide sequence ID" value="NZ_AZQP01000029.1"/>
</dbReference>
<dbReference type="STRING" id="1403537.Q428_09755"/>
<sequence>MNKLFYCKDCLRVVREDGVCTHCNGQNLKELVVGAPVNILGSKLKGKVLKIKDGVARILITDETKNKYIKEFDADKLKKVI</sequence>
<dbReference type="AlphaFoldDB" id="A0A017RUK8"/>
<evidence type="ECO:0000313" key="2">
    <source>
        <dbReference type="Proteomes" id="UP000019681"/>
    </source>
</evidence>